<dbReference type="EMBL" id="QGGR01000001">
    <property type="protein sequence ID" value="PWK52036.1"/>
    <property type="molecule type" value="Genomic_DNA"/>
</dbReference>
<dbReference type="Proteomes" id="UP000245697">
    <property type="component" value="Unassembled WGS sequence"/>
</dbReference>
<name>A0A316FWL9_9ACTN</name>
<dbReference type="AlphaFoldDB" id="A0A316FWL9"/>
<evidence type="ECO:0000313" key="2">
    <source>
        <dbReference type="EMBL" id="PWK52036.1"/>
    </source>
</evidence>
<evidence type="ECO:0000313" key="3">
    <source>
        <dbReference type="Proteomes" id="UP000245697"/>
    </source>
</evidence>
<sequence>MSLDWETVDRRARSGDQPGVARLILEATEPERLAFAKAVESGIKGTDPEVYWRAHVDPAPGYALAVIGTAPTAARAATMLLRRGLRDSWQRIQLGRLTQIADARHLDWLGELGERLCVRLPTRDVWDGGDWAFAAGLLHAGGAQPPVTEGVVRGWLARLIGLRDGRTPPLSGRLRDDPHLDLLLPGVFEIDGMGADIYHATWGEDPAQKSGMRFHDAVAALVAEGRLERKPILAATVDRLARGDKPNALRPFVLLHDELAPTVDEIAAHALDYARLLAEGPGAIATLAQRCLRTLDDTGRLDVDTLLESSLPVLFRKEKALVKAQITWLEKVARREPERAAEVFETVAAAFGHPALDIQERALTLITRHLPALPADTVARIAEATTALAGDLPARAAAVFGTTVGAGPGPELPPYPGPALMPAPITAAAELAEEIAVLVHEESGVRWERVLAALVSLHSDGRGEELATVLPPLLDRYPGELSDDTWNRGAALACLGAAISVATGRPRDHGTHQRLYGAVRTARQEGRRGGIGSDLSSAPDGVLALRIAEIAVHLNGSMMPMLVATPTHVNGNLDPEVLLDRLSRAEAEGWQPWPFDLEQALLRLPRTEVPAEVTRRATALTSPAGRQLAQWLGSGGLPDPASELFMQVPAIHERGFVWGVDVPRRMAATLRPSRDGGLRLERQLLTLDPPAHPKWAPDQFGERPGVLAMVLPHHREVAAAWAIGELAALADQDQRGNGRLLPLLAEGTGRIGPALTYGMAYTFGAKQEADRAAAVDAFLMMAAGPEPFAGPVGAALADLASDSAVKLNRVLPALSDVHRSGGSAAIWELLTAALPPLLAANHRALADLLELATQVAVAIGARTEIPGLAAVAGRPGTSRLVREAKRLHAALAA</sequence>
<dbReference type="Pfam" id="PF25148">
    <property type="entry name" value="DUF7824"/>
    <property type="match status" value="1"/>
</dbReference>
<proteinExistence type="predicted"/>
<reference evidence="2 3" key="1">
    <citation type="submission" date="2018-05" db="EMBL/GenBank/DDBJ databases">
        <title>Genomic Encyclopedia of Archaeal and Bacterial Type Strains, Phase II (KMG-II): from individual species to whole genera.</title>
        <authorList>
            <person name="Goeker M."/>
        </authorList>
    </citation>
    <scope>NUCLEOTIDE SEQUENCE [LARGE SCALE GENOMIC DNA]</scope>
    <source>
        <strain evidence="2 3">DSM 45184</strain>
    </source>
</reference>
<comment type="caution">
    <text evidence="2">The sequence shown here is derived from an EMBL/GenBank/DDBJ whole genome shotgun (WGS) entry which is preliminary data.</text>
</comment>
<protein>
    <recommendedName>
        <fullName evidence="1">DUF7824 domain-containing protein</fullName>
    </recommendedName>
</protein>
<feature type="domain" description="DUF7824" evidence="1">
    <location>
        <begin position="556"/>
        <end position="622"/>
    </location>
</feature>
<accession>A0A316FWL9</accession>
<keyword evidence="3" id="KW-1185">Reference proteome</keyword>
<dbReference type="OrthoDB" id="3245799at2"/>
<dbReference type="RefSeq" id="WP_109588488.1">
    <property type="nucleotide sequence ID" value="NZ_BONA01000022.1"/>
</dbReference>
<organism evidence="2 3">
    <name type="scientific">Actinoplanes xinjiangensis</name>
    <dbReference type="NCBI Taxonomy" id="512350"/>
    <lineage>
        <taxon>Bacteria</taxon>
        <taxon>Bacillati</taxon>
        <taxon>Actinomycetota</taxon>
        <taxon>Actinomycetes</taxon>
        <taxon>Micromonosporales</taxon>
        <taxon>Micromonosporaceae</taxon>
        <taxon>Actinoplanes</taxon>
    </lineage>
</organism>
<gene>
    <name evidence="2" type="ORF">BC793_10145</name>
</gene>
<evidence type="ECO:0000259" key="1">
    <source>
        <dbReference type="Pfam" id="PF25148"/>
    </source>
</evidence>
<dbReference type="InterPro" id="IPR056726">
    <property type="entry name" value="DUF7824"/>
</dbReference>